<protein>
    <submittedName>
        <fullName evidence="1">Uncharacterized protein</fullName>
    </submittedName>
</protein>
<evidence type="ECO:0000313" key="2">
    <source>
        <dbReference type="Proteomes" id="UP001632037"/>
    </source>
</evidence>
<organism evidence="1 2">
    <name type="scientific">Phytophthora oleae</name>
    <dbReference type="NCBI Taxonomy" id="2107226"/>
    <lineage>
        <taxon>Eukaryota</taxon>
        <taxon>Sar</taxon>
        <taxon>Stramenopiles</taxon>
        <taxon>Oomycota</taxon>
        <taxon>Peronosporomycetes</taxon>
        <taxon>Peronosporales</taxon>
        <taxon>Peronosporaceae</taxon>
        <taxon>Phytophthora</taxon>
    </lineage>
</organism>
<accession>A0ABD3F4U8</accession>
<evidence type="ECO:0000313" key="1">
    <source>
        <dbReference type="EMBL" id="KAL3661847.1"/>
    </source>
</evidence>
<dbReference type="AlphaFoldDB" id="A0ABD3F4U8"/>
<dbReference type="Proteomes" id="UP001632037">
    <property type="component" value="Unassembled WGS sequence"/>
</dbReference>
<name>A0ABD3F4U8_9STRA</name>
<keyword evidence="2" id="KW-1185">Reference proteome</keyword>
<dbReference type="EMBL" id="JBIMZQ010000034">
    <property type="protein sequence ID" value="KAL3661847.1"/>
    <property type="molecule type" value="Genomic_DNA"/>
</dbReference>
<proteinExistence type="predicted"/>
<gene>
    <name evidence="1" type="ORF">V7S43_013141</name>
</gene>
<sequence length="702" mass="76649">MYNCTSAANLWNLQDDPNVLRLENFQQLSANASDDTSMPGNVTEEVREIVAIASVEFSNCARVRKTAVGRPVLGNAFFSADFSSNPAFFYTVSSSDTYTSGSGNCLLRLEMARANLTEVYPNCKISFQSTDFNNVIHSNDVTASSAEGSKTRRLEMGTYTFVKDPLCSYECGVDVDPDECLVDLGDNEYVTMECWLQFFEQNPNCNSEWGDDVGALRASADQCYQCEQDVWDGCDSGYYRADWHTCCTPLTCDPVEDTTVETLTGLTWNLKSDGTFINPSYVIYQGGDCSDPYDLSITCCRITCENCFVSLSLASFYADVDANGIADYSTTAEMKLTGSSVLWVKVFAPSGCTFESTNNIIDKSASMPMGYGVSAKINMKLDILKRLTLKPHGTSAEFGAITEITDITTGYIDSKQFFDVEMNTIPISLLDQSGIDIELEVAAIPTITATISLLAGVAKVGVKTTCSIFTKLKTGVKYPEPYPALLSRNLDPNSTLHFGYCNLPHFLEFNAYAGYKDFIVSLPMEFGVNYVYSKTFESKMDLDISMSKSLFSGCIATAYDAQMLLSTALATVSSLSADKQKKLKKVLMWALGITEIDPDYLSINSISTSTGEISIRITVPPSVADDYPTASKFQEVIYQRARTKGFSEAFSAYVGLEMNAQCNAGSWGPTCENACDLGNCVIAKCNPVDGATTSCSSCKDGY</sequence>
<reference evidence="1 2" key="1">
    <citation type="submission" date="2024-09" db="EMBL/GenBank/DDBJ databases">
        <title>Genome sequencing and assembly of Phytophthora oleae, isolate VK10A, causative agent of rot of olive drupes.</title>
        <authorList>
            <person name="Conti Taguali S."/>
            <person name="Riolo M."/>
            <person name="La Spada F."/>
            <person name="Cacciola S.O."/>
            <person name="Dionisio G."/>
        </authorList>
    </citation>
    <scope>NUCLEOTIDE SEQUENCE [LARGE SCALE GENOMIC DNA]</scope>
    <source>
        <strain evidence="1 2">VK10A</strain>
    </source>
</reference>
<comment type="caution">
    <text evidence="1">The sequence shown here is derived from an EMBL/GenBank/DDBJ whole genome shotgun (WGS) entry which is preliminary data.</text>
</comment>